<evidence type="ECO:0000313" key="2">
    <source>
        <dbReference type="Proteomes" id="UP000315724"/>
    </source>
</evidence>
<name>A0A517QJQ7_9PLAN</name>
<protein>
    <submittedName>
        <fullName evidence="1">Uncharacterized protein</fullName>
    </submittedName>
</protein>
<dbReference type="EMBL" id="CP036267">
    <property type="protein sequence ID" value="QDT31879.1"/>
    <property type="molecule type" value="Genomic_DNA"/>
</dbReference>
<sequence length="59" mass="6423">MLIMSAKYVFTSPSANHLAIRSVRGHKKHETALINVIVTASGGPEQSESGLKTQNREQC</sequence>
<accession>A0A517QJQ7</accession>
<organism evidence="1 2">
    <name type="scientific">Thalassoglobus polymorphus</name>
    <dbReference type="NCBI Taxonomy" id="2527994"/>
    <lineage>
        <taxon>Bacteria</taxon>
        <taxon>Pseudomonadati</taxon>
        <taxon>Planctomycetota</taxon>
        <taxon>Planctomycetia</taxon>
        <taxon>Planctomycetales</taxon>
        <taxon>Planctomycetaceae</taxon>
        <taxon>Thalassoglobus</taxon>
    </lineage>
</organism>
<gene>
    <name evidence="1" type="ORF">Mal48_11150</name>
</gene>
<keyword evidence="2" id="KW-1185">Reference proteome</keyword>
<dbReference type="KEGG" id="tpol:Mal48_11150"/>
<proteinExistence type="predicted"/>
<reference evidence="1 2" key="1">
    <citation type="submission" date="2019-02" db="EMBL/GenBank/DDBJ databases">
        <title>Deep-cultivation of Planctomycetes and their phenomic and genomic characterization uncovers novel biology.</title>
        <authorList>
            <person name="Wiegand S."/>
            <person name="Jogler M."/>
            <person name="Boedeker C."/>
            <person name="Pinto D."/>
            <person name="Vollmers J."/>
            <person name="Rivas-Marin E."/>
            <person name="Kohn T."/>
            <person name="Peeters S.H."/>
            <person name="Heuer A."/>
            <person name="Rast P."/>
            <person name="Oberbeckmann S."/>
            <person name="Bunk B."/>
            <person name="Jeske O."/>
            <person name="Meyerdierks A."/>
            <person name="Storesund J.E."/>
            <person name="Kallscheuer N."/>
            <person name="Luecker S."/>
            <person name="Lage O.M."/>
            <person name="Pohl T."/>
            <person name="Merkel B.J."/>
            <person name="Hornburger P."/>
            <person name="Mueller R.-W."/>
            <person name="Bruemmer F."/>
            <person name="Labrenz M."/>
            <person name="Spormann A.M."/>
            <person name="Op den Camp H."/>
            <person name="Overmann J."/>
            <person name="Amann R."/>
            <person name="Jetten M.S.M."/>
            <person name="Mascher T."/>
            <person name="Medema M.H."/>
            <person name="Devos D.P."/>
            <person name="Kaster A.-K."/>
            <person name="Ovreas L."/>
            <person name="Rohde M."/>
            <person name="Galperin M.Y."/>
            <person name="Jogler C."/>
        </authorList>
    </citation>
    <scope>NUCLEOTIDE SEQUENCE [LARGE SCALE GENOMIC DNA]</scope>
    <source>
        <strain evidence="1 2">Mal48</strain>
    </source>
</reference>
<evidence type="ECO:0000313" key="1">
    <source>
        <dbReference type="EMBL" id="QDT31879.1"/>
    </source>
</evidence>
<dbReference type="Proteomes" id="UP000315724">
    <property type="component" value="Chromosome"/>
</dbReference>
<dbReference type="AlphaFoldDB" id="A0A517QJQ7"/>